<proteinExistence type="predicted"/>
<dbReference type="InterPro" id="IPR007829">
    <property type="entry name" value="TM2"/>
</dbReference>
<reference evidence="7 8" key="1">
    <citation type="submission" date="2020-02" db="EMBL/GenBank/DDBJ databases">
        <title>Fructobacillus sp. isolated from paper mulberry of Taiwan.</title>
        <authorList>
            <person name="Lin S.-T."/>
        </authorList>
    </citation>
    <scope>NUCLEOTIDE SEQUENCE [LARGE SCALE GENOMIC DNA]</scope>
    <source>
        <strain evidence="7 8">M1-10</strain>
    </source>
</reference>
<gene>
    <name evidence="7" type="ORF">G6R27_04785</name>
</gene>
<evidence type="ECO:0000313" key="8">
    <source>
        <dbReference type="Proteomes" id="UP001519418"/>
    </source>
</evidence>
<name>A0ABS5QSI6_9LACO</name>
<evidence type="ECO:0000256" key="1">
    <source>
        <dbReference type="ARBA" id="ARBA00004141"/>
    </source>
</evidence>
<keyword evidence="3 5" id="KW-1133">Transmembrane helix</keyword>
<comment type="subcellular location">
    <subcellularLocation>
        <location evidence="1">Membrane</location>
        <topology evidence="1">Multi-pass membrane protein</topology>
    </subcellularLocation>
</comment>
<evidence type="ECO:0000256" key="5">
    <source>
        <dbReference type="SAM" id="Phobius"/>
    </source>
</evidence>
<dbReference type="EMBL" id="JAAMFI010000002">
    <property type="protein sequence ID" value="MBS9335341.1"/>
    <property type="molecule type" value="Genomic_DNA"/>
</dbReference>
<dbReference type="Pfam" id="PF05154">
    <property type="entry name" value="TM2"/>
    <property type="match status" value="1"/>
</dbReference>
<protein>
    <submittedName>
        <fullName evidence="7">TM2 domain-containing protein</fullName>
    </submittedName>
</protein>
<organism evidence="7 8">
    <name type="scientific">Fructobacillus papyriferae</name>
    <dbReference type="NCBI Taxonomy" id="2713171"/>
    <lineage>
        <taxon>Bacteria</taxon>
        <taxon>Bacillati</taxon>
        <taxon>Bacillota</taxon>
        <taxon>Bacilli</taxon>
        <taxon>Lactobacillales</taxon>
        <taxon>Lactobacillaceae</taxon>
        <taxon>Fructobacillus</taxon>
    </lineage>
</organism>
<keyword evidence="8" id="KW-1185">Reference proteome</keyword>
<dbReference type="Proteomes" id="UP001519418">
    <property type="component" value="Unassembled WGS sequence"/>
</dbReference>
<accession>A0ABS5QSI6</accession>
<evidence type="ECO:0000256" key="2">
    <source>
        <dbReference type="ARBA" id="ARBA00022692"/>
    </source>
</evidence>
<evidence type="ECO:0000256" key="3">
    <source>
        <dbReference type="ARBA" id="ARBA00022989"/>
    </source>
</evidence>
<feature type="transmembrane region" description="Helical" evidence="5">
    <location>
        <begin position="52"/>
        <end position="74"/>
    </location>
</feature>
<keyword evidence="4 5" id="KW-0472">Membrane</keyword>
<evidence type="ECO:0000313" key="7">
    <source>
        <dbReference type="EMBL" id="MBS9335341.1"/>
    </source>
</evidence>
<feature type="transmembrane region" description="Helical" evidence="5">
    <location>
        <begin position="22"/>
        <end position="40"/>
    </location>
</feature>
<evidence type="ECO:0000259" key="6">
    <source>
        <dbReference type="Pfam" id="PF05154"/>
    </source>
</evidence>
<sequence length="92" mass="10315">MINANYGGEHPSVKENNINKHVFVWVGAFALGGLGVDRFMRGQIAIGVLKLLFNWLTLGIWHLVDFIIAVVKAYSTYADTETLTFINGLYNR</sequence>
<keyword evidence="2 5" id="KW-0812">Transmembrane</keyword>
<feature type="domain" description="TM2" evidence="6">
    <location>
        <begin position="19"/>
        <end position="67"/>
    </location>
</feature>
<comment type="caution">
    <text evidence="7">The sequence shown here is derived from an EMBL/GenBank/DDBJ whole genome shotgun (WGS) entry which is preliminary data.</text>
</comment>
<evidence type="ECO:0000256" key="4">
    <source>
        <dbReference type="ARBA" id="ARBA00023136"/>
    </source>
</evidence>